<keyword evidence="1" id="KW-0677">Repeat</keyword>
<organism evidence="5 6">
    <name type="scientific">Jejuia pallidilutea</name>
    <dbReference type="NCBI Taxonomy" id="504487"/>
    <lineage>
        <taxon>Bacteria</taxon>
        <taxon>Pseudomonadati</taxon>
        <taxon>Bacteroidota</taxon>
        <taxon>Flavobacteriia</taxon>
        <taxon>Flavobacteriales</taxon>
        <taxon>Flavobacteriaceae</taxon>
        <taxon>Jejuia</taxon>
    </lineage>
</organism>
<evidence type="ECO:0000256" key="3">
    <source>
        <dbReference type="PROSITE-ProRule" id="PRU00023"/>
    </source>
</evidence>
<feature type="signal peptide" evidence="4">
    <location>
        <begin position="1"/>
        <end position="23"/>
    </location>
</feature>
<feature type="repeat" description="ANK" evidence="3">
    <location>
        <begin position="112"/>
        <end position="144"/>
    </location>
</feature>
<dbReference type="PANTHER" id="PTHR24171">
    <property type="entry name" value="ANKYRIN REPEAT DOMAIN-CONTAINING PROTEIN 39-RELATED"/>
    <property type="match status" value="1"/>
</dbReference>
<dbReference type="EMBL" id="PVEO01000002">
    <property type="protein sequence ID" value="PQV50545.1"/>
    <property type="molecule type" value="Genomic_DNA"/>
</dbReference>
<dbReference type="PROSITE" id="PS51257">
    <property type="entry name" value="PROKAR_LIPOPROTEIN"/>
    <property type="match status" value="1"/>
</dbReference>
<dbReference type="InterPro" id="IPR036770">
    <property type="entry name" value="Ankyrin_rpt-contain_sf"/>
</dbReference>
<protein>
    <submittedName>
        <fullName evidence="5">Ankyrin repeat protein</fullName>
    </submittedName>
</protein>
<gene>
    <name evidence="5" type="ORF">CLV33_102409</name>
</gene>
<dbReference type="SMART" id="SM00248">
    <property type="entry name" value="ANK"/>
    <property type="match status" value="2"/>
</dbReference>
<keyword evidence="4" id="KW-0732">Signal</keyword>
<reference evidence="5 6" key="1">
    <citation type="submission" date="2018-02" db="EMBL/GenBank/DDBJ databases">
        <title>Genomic Encyclopedia of Archaeal and Bacterial Type Strains, Phase II (KMG-II): from individual species to whole genera.</title>
        <authorList>
            <person name="Goeker M."/>
        </authorList>
    </citation>
    <scope>NUCLEOTIDE SEQUENCE [LARGE SCALE GENOMIC DNA]</scope>
    <source>
        <strain evidence="5 6">DSM 21165</strain>
    </source>
</reference>
<proteinExistence type="predicted"/>
<dbReference type="PROSITE" id="PS50088">
    <property type="entry name" value="ANK_REPEAT"/>
    <property type="match status" value="2"/>
</dbReference>
<feature type="chain" id="PRO_5016866259" evidence="4">
    <location>
        <begin position="24"/>
        <end position="195"/>
    </location>
</feature>
<feature type="repeat" description="ANK" evidence="3">
    <location>
        <begin position="79"/>
        <end position="111"/>
    </location>
</feature>
<dbReference type="AlphaFoldDB" id="A0A362X2P7"/>
<evidence type="ECO:0000256" key="4">
    <source>
        <dbReference type="SAM" id="SignalP"/>
    </source>
</evidence>
<dbReference type="Proteomes" id="UP000251545">
    <property type="component" value="Unassembled WGS sequence"/>
</dbReference>
<dbReference type="InterPro" id="IPR002110">
    <property type="entry name" value="Ankyrin_rpt"/>
</dbReference>
<evidence type="ECO:0000256" key="2">
    <source>
        <dbReference type="ARBA" id="ARBA00023043"/>
    </source>
</evidence>
<sequence length="195" mass="21518">MKTLKINSIKTVLLFCLSLVCFATSCINQNKDVSSKSGITSKIEVPKQNIHEAIISNNFEALKQHIKAGRDINKKEPMGGSTPIITAITFNKPEMVKALLKANVDLSIKNNDGSTALHTAAFFGKVKMVQMLIDANADTTIKNNYGATPREVVLGDFSQIKPVYEMMMMQLEPMGFELDLTEVEKARPVIAIMLQ</sequence>
<accession>A0A362X2P7</accession>
<dbReference type="Gene3D" id="1.25.40.20">
    <property type="entry name" value="Ankyrin repeat-containing domain"/>
    <property type="match status" value="2"/>
</dbReference>
<evidence type="ECO:0000256" key="1">
    <source>
        <dbReference type="ARBA" id="ARBA00022737"/>
    </source>
</evidence>
<dbReference type="SUPFAM" id="SSF48403">
    <property type="entry name" value="Ankyrin repeat"/>
    <property type="match status" value="1"/>
</dbReference>
<dbReference type="RefSeq" id="WP_105473050.1">
    <property type="nucleotide sequence ID" value="NZ_PVEO01000002.1"/>
</dbReference>
<evidence type="ECO:0000313" key="5">
    <source>
        <dbReference type="EMBL" id="PQV50545.1"/>
    </source>
</evidence>
<keyword evidence="2 3" id="KW-0040">ANK repeat</keyword>
<name>A0A362X2P7_9FLAO</name>
<dbReference type="PROSITE" id="PS50297">
    <property type="entry name" value="ANK_REP_REGION"/>
    <property type="match status" value="1"/>
</dbReference>
<comment type="caution">
    <text evidence="5">The sequence shown here is derived from an EMBL/GenBank/DDBJ whole genome shotgun (WGS) entry which is preliminary data.</text>
</comment>
<evidence type="ECO:0000313" key="6">
    <source>
        <dbReference type="Proteomes" id="UP000251545"/>
    </source>
</evidence>
<dbReference type="Pfam" id="PF12796">
    <property type="entry name" value="Ank_2"/>
    <property type="match status" value="1"/>
</dbReference>